<gene>
    <name evidence="2" type="ORF">BCR32DRAFT_251096</name>
</gene>
<protein>
    <submittedName>
        <fullName evidence="2">Uncharacterized protein</fullName>
    </submittedName>
</protein>
<dbReference type="AlphaFoldDB" id="A0A1Y1VT65"/>
<evidence type="ECO:0000256" key="1">
    <source>
        <dbReference type="SAM" id="Phobius"/>
    </source>
</evidence>
<name>A0A1Y1VT65_9FUNG</name>
<sequence length="378" mass="41208">KSSSSSVPIVEFAKKSGAPSFVVEKAKELEEEYKAKGKPLTVSELSKIARSYGIDDSIIQKLASMAEHPDKLNSDTFSKLASEYYSSRNNNNNKVTLTSTSKNVMPTSTTNININIINTSSSISYTVIPTVTNINGKIVPTNIQVPQTTLPINNYLSNENDLRYSELAEALGFSEKLIEKARSVEARAAAQGKAITLSDLCDMAQALGIPQKVIDALREADKKATAEGKRLTLNDVANIVESTGEMPEMVAKLRVAMKERNLGDKTIPVANSLPLAPINGTIPMVNSTLTPLVPLPTTTVQLKPLPTINKDAQSTIDDISSRAGSPNAMKSNMFIYGISGIIAFIIGIYAYKYFRHAKKEIKEVKNTERIEEGQYNYP</sequence>
<keyword evidence="1" id="KW-0812">Transmembrane</keyword>
<reference evidence="2 3" key="1">
    <citation type="submission" date="2016-08" db="EMBL/GenBank/DDBJ databases">
        <title>A Parts List for Fungal Cellulosomes Revealed by Comparative Genomics.</title>
        <authorList>
            <consortium name="DOE Joint Genome Institute"/>
            <person name="Haitjema C.H."/>
            <person name="Gilmore S.P."/>
            <person name="Henske J.K."/>
            <person name="Solomon K.V."/>
            <person name="De Groot R."/>
            <person name="Kuo A."/>
            <person name="Mondo S.J."/>
            <person name="Salamov A.A."/>
            <person name="Labutti K."/>
            <person name="Zhao Z."/>
            <person name="Chiniquy J."/>
            <person name="Barry K."/>
            <person name="Brewer H.M."/>
            <person name="Purvine S.O."/>
            <person name="Wright A.T."/>
            <person name="Boxma B."/>
            <person name="Van Alen T."/>
            <person name="Hackstein J.H."/>
            <person name="Baker S.E."/>
            <person name="Grigoriev I.V."/>
            <person name="O'Malley M.A."/>
        </authorList>
    </citation>
    <scope>NUCLEOTIDE SEQUENCE [LARGE SCALE GENOMIC DNA]</scope>
    <source>
        <strain evidence="2 3">S4</strain>
    </source>
</reference>
<keyword evidence="1" id="KW-0472">Membrane</keyword>
<dbReference type="Proteomes" id="UP000193944">
    <property type="component" value="Unassembled WGS sequence"/>
</dbReference>
<reference evidence="2 3" key="2">
    <citation type="submission" date="2016-08" db="EMBL/GenBank/DDBJ databases">
        <title>Pervasive Adenine N6-methylation of Active Genes in Fungi.</title>
        <authorList>
            <consortium name="DOE Joint Genome Institute"/>
            <person name="Mondo S.J."/>
            <person name="Dannebaum R.O."/>
            <person name="Kuo R.C."/>
            <person name="Labutti K."/>
            <person name="Haridas S."/>
            <person name="Kuo A."/>
            <person name="Salamov A."/>
            <person name="Ahrendt S.R."/>
            <person name="Lipzen A."/>
            <person name="Sullivan W."/>
            <person name="Andreopoulos W.B."/>
            <person name="Clum A."/>
            <person name="Lindquist E."/>
            <person name="Daum C."/>
            <person name="Ramamoorthy G.K."/>
            <person name="Gryganskyi A."/>
            <person name="Culley D."/>
            <person name="Magnuson J.K."/>
            <person name="James T.Y."/>
            <person name="O'Malley M.A."/>
            <person name="Stajich J.E."/>
            <person name="Spatafora J.W."/>
            <person name="Visel A."/>
            <person name="Grigoriev I.V."/>
        </authorList>
    </citation>
    <scope>NUCLEOTIDE SEQUENCE [LARGE SCALE GENOMIC DNA]</scope>
    <source>
        <strain evidence="2 3">S4</strain>
    </source>
</reference>
<dbReference type="OrthoDB" id="10663976at2759"/>
<proteinExistence type="predicted"/>
<comment type="caution">
    <text evidence="2">The sequence shown here is derived from an EMBL/GenBank/DDBJ whole genome shotgun (WGS) entry which is preliminary data.</text>
</comment>
<evidence type="ECO:0000313" key="3">
    <source>
        <dbReference type="Proteomes" id="UP000193944"/>
    </source>
</evidence>
<organism evidence="2 3">
    <name type="scientific">Anaeromyces robustus</name>
    <dbReference type="NCBI Taxonomy" id="1754192"/>
    <lineage>
        <taxon>Eukaryota</taxon>
        <taxon>Fungi</taxon>
        <taxon>Fungi incertae sedis</taxon>
        <taxon>Chytridiomycota</taxon>
        <taxon>Chytridiomycota incertae sedis</taxon>
        <taxon>Neocallimastigomycetes</taxon>
        <taxon>Neocallimastigales</taxon>
        <taxon>Neocallimastigaceae</taxon>
        <taxon>Anaeromyces</taxon>
    </lineage>
</organism>
<evidence type="ECO:0000313" key="2">
    <source>
        <dbReference type="EMBL" id="ORX64478.1"/>
    </source>
</evidence>
<accession>A0A1Y1VT65</accession>
<feature type="transmembrane region" description="Helical" evidence="1">
    <location>
        <begin position="333"/>
        <end position="351"/>
    </location>
</feature>
<keyword evidence="3" id="KW-1185">Reference proteome</keyword>
<dbReference type="EMBL" id="MCFG01000522">
    <property type="protein sequence ID" value="ORX64478.1"/>
    <property type="molecule type" value="Genomic_DNA"/>
</dbReference>
<keyword evidence="1" id="KW-1133">Transmembrane helix</keyword>
<dbReference type="STRING" id="1754192.A0A1Y1VT65"/>
<feature type="non-terminal residue" evidence="2">
    <location>
        <position position="1"/>
    </location>
</feature>